<feature type="transmembrane region" description="Helical" evidence="1">
    <location>
        <begin position="179"/>
        <end position="197"/>
    </location>
</feature>
<proteinExistence type="predicted"/>
<evidence type="ECO:0000256" key="1">
    <source>
        <dbReference type="SAM" id="Phobius"/>
    </source>
</evidence>
<reference evidence="2 3" key="1">
    <citation type="submission" date="2014-09" db="EMBL/GenBank/DDBJ databases">
        <title>Isolation and characterization of Aurantimonas altamirensis ON-56566 from clinical sample following a dog bite.</title>
        <authorList>
            <person name="Eshaghi A."/>
            <person name="Li A."/>
            <person name="Shahinas D."/>
            <person name="Bahn P."/>
            <person name="Kus J.V."/>
            <person name="Patel S.N."/>
        </authorList>
    </citation>
    <scope>NUCLEOTIDE SEQUENCE [LARGE SCALE GENOMIC DNA]</scope>
    <source>
        <strain evidence="2 3">ON-56566</strain>
    </source>
</reference>
<feature type="transmembrane region" description="Helical" evidence="1">
    <location>
        <begin position="141"/>
        <end position="159"/>
    </location>
</feature>
<organism evidence="2 3">
    <name type="scientific">Aureimonas altamirensis</name>
    <dbReference type="NCBI Taxonomy" id="370622"/>
    <lineage>
        <taxon>Bacteria</taxon>
        <taxon>Pseudomonadati</taxon>
        <taxon>Pseudomonadota</taxon>
        <taxon>Alphaproteobacteria</taxon>
        <taxon>Hyphomicrobiales</taxon>
        <taxon>Aurantimonadaceae</taxon>
        <taxon>Aureimonas</taxon>
    </lineage>
</organism>
<evidence type="ECO:0000313" key="2">
    <source>
        <dbReference type="EMBL" id="KHJ54385.1"/>
    </source>
</evidence>
<dbReference type="Proteomes" id="UP000030826">
    <property type="component" value="Unassembled WGS sequence"/>
</dbReference>
<feature type="transmembrane region" description="Helical" evidence="1">
    <location>
        <begin position="109"/>
        <end position="129"/>
    </location>
</feature>
<dbReference type="OrthoDB" id="8116391at2"/>
<feature type="transmembrane region" description="Helical" evidence="1">
    <location>
        <begin position="47"/>
        <end position="65"/>
    </location>
</feature>
<gene>
    <name evidence="2" type="ORF">LA66_13100</name>
</gene>
<dbReference type="STRING" id="370622.LA66_13100"/>
<feature type="transmembrane region" description="Helical" evidence="1">
    <location>
        <begin position="12"/>
        <end position="35"/>
    </location>
</feature>
<dbReference type="AlphaFoldDB" id="A0A0B1Q6C7"/>
<protein>
    <submittedName>
        <fullName evidence="2">Uncharacterized protein</fullName>
    </submittedName>
</protein>
<evidence type="ECO:0000313" key="3">
    <source>
        <dbReference type="Proteomes" id="UP000030826"/>
    </source>
</evidence>
<comment type="caution">
    <text evidence="2">The sequence shown here is derived from an EMBL/GenBank/DDBJ whole genome shotgun (WGS) entry which is preliminary data.</text>
</comment>
<accession>A0A0B1Q6C7</accession>
<name>A0A0B1Q6C7_9HYPH</name>
<keyword evidence="1" id="KW-1133">Transmembrane helix</keyword>
<dbReference type="RefSeq" id="WP_039193836.1">
    <property type="nucleotide sequence ID" value="NZ_JRFJ01000003.1"/>
</dbReference>
<keyword evidence="1" id="KW-0472">Membrane</keyword>
<keyword evidence="1" id="KW-0812">Transmembrane</keyword>
<dbReference type="EMBL" id="JRFJ01000003">
    <property type="protein sequence ID" value="KHJ54385.1"/>
    <property type="molecule type" value="Genomic_DNA"/>
</dbReference>
<sequence>MQAFYLSRGFALQGLVIAIAILMATLFLVAGLGVHDAAIEGGPLERGQEVALAAAALFFGISAVYQRGAGRMAAVGASVLAVVFFLRELELTGHGPIASMFNAPHFRIYEAVAICAVALPYIALRWRLIGEHIAYLKELRGWPFVCVAVLLIIGEAFDGHATLAGIDYLPMLIEETVEIFAYILFATIGLHVLRNAVALHRHTEIGSESHHKAL</sequence>
<feature type="transmembrane region" description="Helical" evidence="1">
    <location>
        <begin position="72"/>
        <end position="89"/>
    </location>
</feature>